<dbReference type="InterPro" id="IPR039421">
    <property type="entry name" value="Type_1_exporter"/>
</dbReference>
<dbReference type="InterPro" id="IPR027417">
    <property type="entry name" value="P-loop_NTPase"/>
</dbReference>
<name>A0A1H7AIU8_9BACT</name>
<dbReference type="GO" id="GO:0016887">
    <property type="term" value="F:ATP hydrolysis activity"/>
    <property type="evidence" value="ECO:0007669"/>
    <property type="project" value="InterPro"/>
</dbReference>
<evidence type="ECO:0000256" key="5">
    <source>
        <dbReference type="ARBA" id="ARBA00022989"/>
    </source>
</evidence>
<evidence type="ECO:0000256" key="7">
    <source>
        <dbReference type="SAM" id="Phobius"/>
    </source>
</evidence>
<dbReference type="GO" id="GO:0005524">
    <property type="term" value="F:ATP binding"/>
    <property type="evidence" value="ECO:0007669"/>
    <property type="project" value="UniProtKB-KW"/>
</dbReference>
<keyword evidence="6 7" id="KW-0472">Membrane</keyword>
<dbReference type="SUPFAM" id="SSF52540">
    <property type="entry name" value="P-loop containing nucleoside triphosphate hydrolases"/>
    <property type="match status" value="1"/>
</dbReference>
<gene>
    <name evidence="10" type="ORF">SAMN05192553_106107</name>
</gene>
<dbReference type="GO" id="GO:0005886">
    <property type="term" value="C:plasma membrane"/>
    <property type="evidence" value="ECO:0007669"/>
    <property type="project" value="UniProtKB-SubCell"/>
</dbReference>
<dbReference type="GO" id="GO:0140359">
    <property type="term" value="F:ABC-type transporter activity"/>
    <property type="evidence" value="ECO:0007669"/>
    <property type="project" value="InterPro"/>
</dbReference>
<dbReference type="InterPro" id="IPR017871">
    <property type="entry name" value="ABC_transporter-like_CS"/>
</dbReference>
<dbReference type="Gene3D" id="1.20.1560.10">
    <property type="entry name" value="ABC transporter type 1, transmembrane domain"/>
    <property type="match status" value="1"/>
</dbReference>
<dbReference type="EMBL" id="FNZH01000006">
    <property type="protein sequence ID" value="SEJ61830.1"/>
    <property type="molecule type" value="Genomic_DNA"/>
</dbReference>
<feature type="transmembrane region" description="Helical" evidence="7">
    <location>
        <begin position="78"/>
        <end position="99"/>
    </location>
</feature>
<evidence type="ECO:0000313" key="11">
    <source>
        <dbReference type="Proteomes" id="UP000199403"/>
    </source>
</evidence>
<evidence type="ECO:0000256" key="1">
    <source>
        <dbReference type="ARBA" id="ARBA00004651"/>
    </source>
</evidence>
<accession>A0A1H7AIU8</accession>
<dbReference type="Gene3D" id="3.40.50.300">
    <property type="entry name" value="P-loop containing nucleotide triphosphate hydrolases"/>
    <property type="match status" value="1"/>
</dbReference>
<dbReference type="SMART" id="SM00382">
    <property type="entry name" value="AAA"/>
    <property type="match status" value="1"/>
</dbReference>
<dbReference type="Proteomes" id="UP000199403">
    <property type="component" value="Unassembled WGS sequence"/>
</dbReference>
<dbReference type="InterPro" id="IPR011527">
    <property type="entry name" value="ABC1_TM_dom"/>
</dbReference>
<keyword evidence="2 7" id="KW-0812">Transmembrane</keyword>
<dbReference type="RefSeq" id="WP_092177170.1">
    <property type="nucleotide sequence ID" value="NZ_FNZH01000006.1"/>
</dbReference>
<dbReference type="PROSITE" id="PS50893">
    <property type="entry name" value="ABC_TRANSPORTER_2"/>
    <property type="match status" value="1"/>
</dbReference>
<feature type="domain" description="ABC transmembrane type-1" evidence="9">
    <location>
        <begin position="27"/>
        <end position="321"/>
    </location>
</feature>
<feature type="transmembrane region" description="Helical" evidence="7">
    <location>
        <begin position="182"/>
        <end position="199"/>
    </location>
</feature>
<proteinExistence type="predicted"/>
<evidence type="ECO:0000259" key="8">
    <source>
        <dbReference type="PROSITE" id="PS50893"/>
    </source>
</evidence>
<dbReference type="SUPFAM" id="SSF90123">
    <property type="entry name" value="ABC transporter transmembrane region"/>
    <property type="match status" value="1"/>
</dbReference>
<protein>
    <submittedName>
        <fullName evidence="10">ATP-binding cassette, subfamily B, MsbA</fullName>
    </submittedName>
</protein>
<evidence type="ECO:0000313" key="10">
    <source>
        <dbReference type="EMBL" id="SEJ61830.1"/>
    </source>
</evidence>
<feature type="transmembrane region" description="Helical" evidence="7">
    <location>
        <begin position="26"/>
        <end position="48"/>
    </location>
</feature>
<keyword evidence="11" id="KW-1185">Reference proteome</keyword>
<dbReference type="Pfam" id="PF00005">
    <property type="entry name" value="ABC_tran"/>
    <property type="match status" value="1"/>
</dbReference>
<evidence type="ECO:0000256" key="6">
    <source>
        <dbReference type="ARBA" id="ARBA00023136"/>
    </source>
</evidence>
<reference evidence="11" key="1">
    <citation type="submission" date="2016-10" db="EMBL/GenBank/DDBJ databases">
        <authorList>
            <person name="Varghese N."/>
            <person name="Submissions S."/>
        </authorList>
    </citation>
    <scope>NUCLEOTIDE SEQUENCE [LARGE SCALE GENOMIC DNA]</scope>
    <source>
        <strain evidence="11">IBRC-M 10761</strain>
    </source>
</reference>
<dbReference type="AlphaFoldDB" id="A0A1H7AIU8"/>
<dbReference type="InterPro" id="IPR036640">
    <property type="entry name" value="ABC1_TM_sf"/>
</dbReference>
<dbReference type="PANTHER" id="PTHR24221">
    <property type="entry name" value="ATP-BINDING CASSETTE SUB-FAMILY B"/>
    <property type="match status" value="1"/>
</dbReference>
<keyword evidence="5 7" id="KW-1133">Transmembrane helix</keyword>
<evidence type="ECO:0000256" key="4">
    <source>
        <dbReference type="ARBA" id="ARBA00022840"/>
    </source>
</evidence>
<dbReference type="InterPro" id="IPR003439">
    <property type="entry name" value="ABC_transporter-like_ATP-bd"/>
</dbReference>
<sequence>MSSLKRILNKNLSDFSYFYGYLGNKLIISFVLNILVAILDGFGIAMFLPLMKSLGSNEEIAGLGNLSFILTWMETLRIPMTLLGVLSIMLFFFVVKGLVKYVEGIYKTILQRQFITSLRLSHVELLSQLSYRSFVEADSGKIQNTVTGEVHRVLTAYTAYFQTIHGVLVVMVYIVLAFTVDFQFTLLVVVGGLCTNFIYKVIYSKTKKYSVAFTESNSEFQGLLIQHVASFKYLKASGLINRYKRRLIRKITDIEVYQKKIGELNAIINALREPLVVTVIFIVIVIEVEIFGGQLSLIVLSLLFFYRALTHLMNLQNYWNTYMATYGSLKNMKAFNQELLEGAERRGALVFEKFEKSIDFKNVTIQFNGRTILRDLSFSIKKFDNVAILGPSGSGKSTLMNMISGLIRPDEGEILLDGQRLSDFDISTFNSHIGYITQEPVIFDDTIFNNVTFWAEKTEENLRKFNQACRKALIDEFVSGLELQEDTRMGNNGIMVSGGQRQRIAIARELYKDIAILLMDEATSSLDFEAESLIQKNIEFLKGTLTMVIATHRVKTIENCNKVISVKNGSVTVQEHALV</sequence>
<organism evidence="10 11">
    <name type="scientific">Cyclobacterium xiamenense</name>
    <dbReference type="NCBI Taxonomy" id="1297121"/>
    <lineage>
        <taxon>Bacteria</taxon>
        <taxon>Pseudomonadati</taxon>
        <taxon>Bacteroidota</taxon>
        <taxon>Cytophagia</taxon>
        <taxon>Cytophagales</taxon>
        <taxon>Cyclobacteriaceae</taxon>
        <taxon>Cyclobacterium</taxon>
    </lineage>
</organism>
<feature type="transmembrane region" description="Helical" evidence="7">
    <location>
        <begin position="157"/>
        <end position="176"/>
    </location>
</feature>
<dbReference type="PANTHER" id="PTHR24221:SF653">
    <property type="entry name" value="TRANSPORT ATP-BINDING PROTEIN CYDC"/>
    <property type="match status" value="1"/>
</dbReference>
<comment type="subcellular location">
    <subcellularLocation>
        <location evidence="1">Cell membrane</location>
        <topology evidence="1">Multi-pass membrane protein</topology>
    </subcellularLocation>
</comment>
<dbReference type="OrthoDB" id="1111069at2"/>
<dbReference type="PROSITE" id="PS00211">
    <property type="entry name" value="ABC_TRANSPORTER_1"/>
    <property type="match status" value="1"/>
</dbReference>
<keyword evidence="4 10" id="KW-0067">ATP-binding</keyword>
<evidence type="ECO:0000259" key="9">
    <source>
        <dbReference type="PROSITE" id="PS50929"/>
    </source>
</evidence>
<evidence type="ECO:0000256" key="3">
    <source>
        <dbReference type="ARBA" id="ARBA00022741"/>
    </source>
</evidence>
<dbReference type="InterPro" id="IPR003593">
    <property type="entry name" value="AAA+_ATPase"/>
</dbReference>
<feature type="transmembrane region" description="Helical" evidence="7">
    <location>
        <begin position="275"/>
        <end position="306"/>
    </location>
</feature>
<dbReference type="GO" id="GO:0034040">
    <property type="term" value="F:ATPase-coupled lipid transmembrane transporter activity"/>
    <property type="evidence" value="ECO:0007669"/>
    <property type="project" value="TreeGrafter"/>
</dbReference>
<dbReference type="PROSITE" id="PS50929">
    <property type="entry name" value="ABC_TM1F"/>
    <property type="match status" value="1"/>
</dbReference>
<dbReference type="STRING" id="1416801.SAMN05192553_106107"/>
<feature type="domain" description="ABC transporter" evidence="8">
    <location>
        <begin position="358"/>
        <end position="579"/>
    </location>
</feature>
<keyword evidence="3" id="KW-0547">Nucleotide-binding</keyword>
<evidence type="ECO:0000256" key="2">
    <source>
        <dbReference type="ARBA" id="ARBA00022692"/>
    </source>
</evidence>